<protein>
    <submittedName>
        <fullName evidence="1">Uncharacterized protein</fullName>
    </submittedName>
</protein>
<gene>
    <name evidence="1" type="ORF">GCM10010451_31760</name>
</gene>
<dbReference type="EMBL" id="BAAAUH010000021">
    <property type="protein sequence ID" value="GAA3180249.1"/>
    <property type="molecule type" value="Genomic_DNA"/>
</dbReference>
<evidence type="ECO:0000313" key="2">
    <source>
        <dbReference type="Proteomes" id="UP001501866"/>
    </source>
</evidence>
<reference evidence="2" key="1">
    <citation type="journal article" date="2019" name="Int. J. Syst. Evol. Microbiol.">
        <title>The Global Catalogue of Microorganisms (GCM) 10K type strain sequencing project: providing services to taxonomists for standard genome sequencing and annotation.</title>
        <authorList>
            <consortium name="The Broad Institute Genomics Platform"/>
            <consortium name="The Broad Institute Genome Sequencing Center for Infectious Disease"/>
            <person name="Wu L."/>
            <person name="Ma J."/>
        </authorList>
    </citation>
    <scope>NUCLEOTIDE SEQUENCE [LARGE SCALE GENOMIC DNA]</scope>
    <source>
        <strain evidence="2">JCM 9095</strain>
    </source>
</reference>
<proteinExistence type="predicted"/>
<comment type="caution">
    <text evidence="1">The sequence shown here is derived from an EMBL/GenBank/DDBJ whole genome shotgun (WGS) entry which is preliminary data.</text>
</comment>
<sequence length="132" mass="15289">MRTLSRFGELEWFGLSAESNPVHGYLQVPHMKWRYKTPGERTARLIEGAVRSAHTQVEWTLDRSRKNWVLLPSRVIIEAQGLAGPAFADVVERINTQDQDFCRRALSDFDLIIDHLREVALPETWRSSDSQR</sequence>
<dbReference type="Proteomes" id="UP001501866">
    <property type="component" value="Unassembled WGS sequence"/>
</dbReference>
<evidence type="ECO:0000313" key="1">
    <source>
        <dbReference type="EMBL" id="GAA3180249.1"/>
    </source>
</evidence>
<name>A0ABP6PLP7_9ACTN</name>
<accession>A0ABP6PLP7</accession>
<keyword evidence="2" id="KW-1185">Reference proteome</keyword>
<organism evidence="1 2">
    <name type="scientific">Streptomyces virens</name>
    <dbReference type="NCBI Taxonomy" id="285572"/>
    <lineage>
        <taxon>Bacteria</taxon>
        <taxon>Bacillati</taxon>
        <taxon>Actinomycetota</taxon>
        <taxon>Actinomycetes</taxon>
        <taxon>Kitasatosporales</taxon>
        <taxon>Streptomycetaceae</taxon>
        <taxon>Streptomyces</taxon>
    </lineage>
</organism>